<comment type="caution">
    <text evidence="1">The sequence shown here is derived from an EMBL/GenBank/DDBJ whole genome shotgun (WGS) entry which is preliminary data.</text>
</comment>
<accession>A0ACC7ML61</accession>
<keyword evidence="2" id="KW-1185">Reference proteome</keyword>
<dbReference type="EMBL" id="JASNRB020000042">
    <property type="protein sequence ID" value="MFJ1472329.1"/>
    <property type="molecule type" value="Genomic_DNA"/>
</dbReference>
<evidence type="ECO:0000313" key="1">
    <source>
        <dbReference type="EMBL" id="MFJ1472329.1"/>
    </source>
</evidence>
<name>A0ACC7ML61_9BURK</name>
<evidence type="ECO:0000313" key="2">
    <source>
        <dbReference type="Proteomes" id="UP001168096"/>
    </source>
</evidence>
<proteinExistence type="predicted"/>
<protein>
    <submittedName>
        <fullName evidence="1">Uncharacterized protein</fullName>
    </submittedName>
</protein>
<gene>
    <name evidence="1" type="ORF">QPK29_031840</name>
</gene>
<sequence>MNNFGVFDDFRVCAWISEGLINAANDVVKVVKSTAARAGAVAAFAVASTAATVSFAPEAKADNHLAFVHVVPTEQTALQGTRAVLPTMDGELTQLKTEIADSLRNRHNISEASFDASTIEKAQLALERINLNMPVFSQEWMDQITSGKA</sequence>
<organism evidence="1 2">
    <name type="scientific">Massilia orientalis</name>
    <dbReference type="NCBI Taxonomy" id="3050128"/>
    <lineage>
        <taxon>Bacteria</taxon>
        <taxon>Pseudomonadati</taxon>
        <taxon>Pseudomonadota</taxon>
        <taxon>Betaproteobacteria</taxon>
        <taxon>Burkholderiales</taxon>
        <taxon>Oxalobacteraceae</taxon>
        <taxon>Telluria group</taxon>
        <taxon>Massilia</taxon>
    </lineage>
</organism>
<dbReference type="Proteomes" id="UP001168096">
    <property type="component" value="Unassembled WGS sequence"/>
</dbReference>
<reference evidence="1" key="1">
    <citation type="submission" date="2024-11" db="EMBL/GenBank/DDBJ databases">
        <title>Description of Massilia orientalis sp. nov., isolated from rhizosphere soil of Ageratina adenophora.</title>
        <authorList>
            <person name="Wang Y."/>
        </authorList>
    </citation>
    <scope>NUCLEOTIDE SEQUENCE</scope>
    <source>
        <strain evidence="1">YIM B02787</strain>
    </source>
</reference>